<evidence type="ECO:0000313" key="1">
    <source>
        <dbReference type="EMBL" id="UOQ73000.1"/>
    </source>
</evidence>
<dbReference type="Proteomes" id="UP000831796">
    <property type="component" value="Chromosome"/>
</dbReference>
<reference evidence="1" key="1">
    <citation type="submission" date="2022-04" db="EMBL/GenBank/DDBJ databases">
        <title>Hymenobacter sp. isolated from the air.</title>
        <authorList>
            <person name="Won M."/>
            <person name="Lee C.-M."/>
            <person name="Woen H.-Y."/>
            <person name="Kwon S.-W."/>
        </authorList>
    </citation>
    <scope>NUCLEOTIDE SEQUENCE</scope>
    <source>
        <strain evidence="1">5116S-3</strain>
    </source>
</reference>
<accession>A0A8T9QB13</accession>
<dbReference type="InterPro" id="IPR040807">
    <property type="entry name" value="DUF5522"/>
</dbReference>
<dbReference type="AlphaFoldDB" id="A0A8T9QB13"/>
<dbReference type="Pfam" id="PF17653">
    <property type="entry name" value="DUF5522"/>
    <property type="match status" value="1"/>
</dbReference>
<protein>
    <submittedName>
        <fullName evidence="1">DUF5522 domain-containing protein</fullName>
    </submittedName>
</protein>
<dbReference type="KEGG" id="hcu:MUN79_03200"/>
<gene>
    <name evidence="1" type="ORF">MUN79_03200</name>
</gene>
<evidence type="ECO:0000313" key="2">
    <source>
        <dbReference type="Proteomes" id="UP000831796"/>
    </source>
</evidence>
<sequence>MALQPQPLQPGDYYLTPEGFMVFTEQYHLRRGFCCKSGCRHCPWGFSRAGKAAPKTPKQG</sequence>
<organism evidence="1 2">
    <name type="scientific">Hymenobacter cellulosilyticus</name>
    <dbReference type="NCBI Taxonomy" id="2932248"/>
    <lineage>
        <taxon>Bacteria</taxon>
        <taxon>Pseudomonadati</taxon>
        <taxon>Bacteroidota</taxon>
        <taxon>Cytophagia</taxon>
        <taxon>Cytophagales</taxon>
        <taxon>Hymenobacteraceae</taxon>
        <taxon>Hymenobacter</taxon>
    </lineage>
</organism>
<dbReference type="EMBL" id="CP095046">
    <property type="protein sequence ID" value="UOQ73000.1"/>
    <property type="molecule type" value="Genomic_DNA"/>
</dbReference>
<proteinExistence type="predicted"/>
<name>A0A8T9QB13_9BACT</name>
<dbReference type="RefSeq" id="WP_244676355.1">
    <property type="nucleotide sequence ID" value="NZ_CP095046.1"/>
</dbReference>
<keyword evidence="2" id="KW-1185">Reference proteome</keyword>